<feature type="transmembrane region" description="Helical" evidence="1">
    <location>
        <begin position="54"/>
        <end position="82"/>
    </location>
</feature>
<evidence type="ECO:0000256" key="1">
    <source>
        <dbReference type="SAM" id="Phobius"/>
    </source>
</evidence>
<dbReference type="EMBL" id="JYHA01000078">
    <property type="protein sequence ID" value="KKB96453.1"/>
    <property type="molecule type" value="Genomic_DNA"/>
</dbReference>
<keyword evidence="1" id="KW-1133">Transmembrane helix</keyword>
<proteinExistence type="predicted"/>
<organism evidence="2 3">
    <name type="scientific">Candidatus Arcanibacter lacustris</name>
    <dbReference type="NCBI Taxonomy" id="1607817"/>
    <lineage>
        <taxon>Bacteria</taxon>
        <taxon>Pseudomonadati</taxon>
        <taxon>Pseudomonadota</taxon>
        <taxon>Alphaproteobacteria</taxon>
        <taxon>Rickettsiales</taxon>
        <taxon>Candidatus Arcanibacter</taxon>
    </lineage>
</organism>
<dbReference type="Proteomes" id="UP000033358">
    <property type="component" value="Unassembled WGS sequence"/>
</dbReference>
<protein>
    <submittedName>
        <fullName evidence="2">Uncharacterized protein</fullName>
    </submittedName>
</protein>
<evidence type="ECO:0000313" key="2">
    <source>
        <dbReference type="EMBL" id="KKB96453.1"/>
    </source>
</evidence>
<keyword evidence="1" id="KW-0812">Transmembrane</keyword>
<accession>A0A0F5MNQ1</accession>
<feature type="transmembrane region" description="Helical" evidence="1">
    <location>
        <begin position="20"/>
        <end position="42"/>
    </location>
</feature>
<reference evidence="2 3" key="1">
    <citation type="submission" date="2015-02" db="EMBL/GenBank/DDBJ databases">
        <title>Single cell genomics of a rare environmental alphaproteobacterium provides unique insights into Rickettsiaceae evolution.</title>
        <authorList>
            <person name="Martijn J."/>
            <person name="Schulz F."/>
            <person name="Zaremba-Niedzwiedzka K."/>
            <person name="Viklund J."/>
            <person name="Stepanauskas R."/>
            <person name="Andersson S.G.E."/>
            <person name="Horn M."/>
            <person name="Guy L."/>
            <person name="Ettema T.J.G."/>
        </authorList>
    </citation>
    <scope>NUCLEOTIDE SEQUENCE [LARGE SCALE GENOMIC DNA]</scope>
    <source>
        <strain evidence="2 3">SCGC AAA041-L04</strain>
    </source>
</reference>
<sequence length="138" mass="16410">MQSSNPEQVVKKLNQISSFLFNLTFIWGIGFFVIGTLFNIFSSNEALVNQLFDLISNAVVIIAAFFFTKIAIILYCFFYCLITKDWSLFKNIEFSNNRDFDHLRSSREWDQKSRDDFHRQRTDFAYSYLPTNIHYRNN</sequence>
<keyword evidence="3" id="KW-1185">Reference proteome</keyword>
<evidence type="ECO:0000313" key="3">
    <source>
        <dbReference type="Proteomes" id="UP000033358"/>
    </source>
</evidence>
<gene>
    <name evidence="2" type="ORF">SZ25_00460</name>
</gene>
<dbReference type="AlphaFoldDB" id="A0A0F5MNQ1"/>
<name>A0A0F5MNQ1_9RICK</name>
<keyword evidence="1" id="KW-0472">Membrane</keyword>
<comment type="caution">
    <text evidence="2">The sequence shown here is derived from an EMBL/GenBank/DDBJ whole genome shotgun (WGS) entry which is preliminary data.</text>
</comment>